<dbReference type="EMBL" id="CP000141">
    <property type="protein sequence ID" value="ABB13661.1"/>
    <property type="molecule type" value="Genomic_DNA"/>
</dbReference>
<protein>
    <recommendedName>
        <fullName evidence="3">Transposase</fullName>
    </recommendedName>
</protein>
<accession>Q3A8V3</accession>
<dbReference type="AlphaFoldDB" id="Q3A8V3"/>
<sequence length="56" mass="6467">MKMFLEESETYKIIIEKGAKQEKIAIAKEMLKEGIISIDKISKITKLSIEEIKKLI</sequence>
<proteinExistence type="predicted"/>
<dbReference type="eggNOG" id="COG5464">
    <property type="taxonomic scope" value="Bacteria"/>
</dbReference>
<evidence type="ECO:0000313" key="2">
    <source>
        <dbReference type="Proteomes" id="UP000002706"/>
    </source>
</evidence>
<gene>
    <name evidence="1" type="ordered locus">CHY_2639</name>
</gene>
<name>Q3A8V3_CARHZ</name>
<dbReference type="HOGENOM" id="CLU_190047_0_0_9"/>
<dbReference type="Proteomes" id="UP000002706">
    <property type="component" value="Chromosome"/>
</dbReference>
<evidence type="ECO:0000313" key="1">
    <source>
        <dbReference type="EMBL" id="ABB13661.1"/>
    </source>
</evidence>
<reference evidence="1 2" key="1">
    <citation type="journal article" date="2005" name="PLoS Genet.">
        <title>Life in hot carbon monoxide: the complete genome sequence of Carboxydothermus hydrogenoformans Z-2901.</title>
        <authorList>
            <person name="Wu M."/>
            <person name="Ren Q."/>
            <person name="Durkin A.S."/>
            <person name="Daugherty S.C."/>
            <person name="Brinkac L.M."/>
            <person name="Dodson R.J."/>
            <person name="Madupu R."/>
            <person name="Sullivan S.A."/>
            <person name="Kolonay J.F."/>
            <person name="Haft D.H."/>
            <person name="Nelson W.C."/>
            <person name="Tallon L.J."/>
            <person name="Jones K.M."/>
            <person name="Ulrich L.E."/>
            <person name="Gonzalez J.M."/>
            <person name="Zhulin I.B."/>
            <person name="Robb F.T."/>
            <person name="Eisen J.A."/>
        </authorList>
    </citation>
    <scope>NUCLEOTIDE SEQUENCE [LARGE SCALE GENOMIC DNA]</scope>
    <source>
        <strain evidence="2">ATCC BAA-161 / DSM 6008 / Z-2901</strain>
    </source>
</reference>
<dbReference type="KEGG" id="chy:CHY_2639"/>
<organism evidence="1 2">
    <name type="scientific">Carboxydothermus hydrogenoformans (strain ATCC BAA-161 / DSM 6008 / Z-2901)</name>
    <dbReference type="NCBI Taxonomy" id="246194"/>
    <lineage>
        <taxon>Bacteria</taxon>
        <taxon>Bacillati</taxon>
        <taxon>Bacillota</taxon>
        <taxon>Clostridia</taxon>
        <taxon>Thermoanaerobacterales</taxon>
        <taxon>Thermoanaerobacteraceae</taxon>
        <taxon>Carboxydothermus</taxon>
    </lineage>
</organism>
<evidence type="ECO:0008006" key="3">
    <source>
        <dbReference type="Google" id="ProtNLM"/>
    </source>
</evidence>
<dbReference type="STRING" id="246194.CHY_2639"/>
<keyword evidence="2" id="KW-1185">Reference proteome</keyword>
<dbReference type="InParanoid" id="Q3A8V3"/>